<dbReference type="KEGG" id="tdu:QJT80_09350"/>
<evidence type="ECO:0000313" key="1">
    <source>
        <dbReference type="EMBL" id="WGZ89707.1"/>
    </source>
</evidence>
<dbReference type="Proteomes" id="UP001300672">
    <property type="component" value="Chromosome"/>
</dbReference>
<gene>
    <name evidence="1" type="ORF">QJT80_09350</name>
</gene>
<protein>
    <submittedName>
        <fullName evidence="1">Uncharacterized protein</fullName>
    </submittedName>
</protein>
<sequence length="174" mass="19996">MELQDFTANNFYFDDTVDPEINALLAESALNPLAAETELYLLRAHFIDSKDLHVIVALYAYFLQHQRWQDAFMAANKALKLSAKRLYLPTDWRQLTRLHIGQGVLISMVLTRFYLLAHKACATLELELGQVEEGYKHLKKLQELDSADRLALADLVHQAQDLYSEFYIIKHASA</sequence>
<organism evidence="1">
    <name type="scientific">Candidatus Thiocaldithrix dubininis</name>
    <dbReference type="NCBI Taxonomy" id="3080823"/>
    <lineage>
        <taxon>Bacteria</taxon>
        <taxon>Pseudomonadati</taxon>
        <taxon>Pseudomonadota</taxon>
        <taxon>Gammaproteobacteria</taxon>
        <taxon>Thiotrichales</taxon>
        <taxon>Thiotrichaceae</taxon>
        <taxon>Candidatus Thiocaldithrix</taxon>
    </lineage>
</organism>
<proteinExistence type="predicted"/>
<accession>A0AA95H1P1</accession>
<name>A0AA95H1P1_9GAMM</name>
<dbReference type="AlphaFoldDB" id="A0AA95H1P1"/>
<reference evidence="1" key="1">
    <citation type="journal article" date="2023" name="Int. J. Mol. Sci.">
        <title>Metagenomics Revealed a New Genus 'Candidatus Thiocaldithrix dubininis' gen. nov., sp. nov. and a New Species 'Candidatus Thiothrix putei' sp. nov. in the Family Thiotrichaceae, Some Members of Which Have Traits of Both Na+- and H+-Motive Energetics.</title>
        <authorList>
            <person name="Ravin N.V."/>
            <person name="Muntyan M.S."/>
            <person name="Smolyakov D.D."/>
            <person name="Rudenko T.S."/>
            <person name="Beletsky A.V."/>
            <person name="Mardanov A.V."/>
            <person name="Grabovich M.Y."/>
        </authorList>
    </citation>
    <scope>NUCLEOTIDE SEQUENCE</scope>
    <source>
        <strain evidence="1">GKL-01</strain>
    </source>
</reference>
<dbReference type="EMBL" id="CP124755">
    <property type="protein sequence ID" value="WGZ89707.1"/>
    <property type="molecule type" value="Genomic_DNA"/>
</dbReference>
<reference evidence="1" key="2">
    <citation type="submission" date="2023-04" db="EMBL/GenBank/DDBJ databases">
        <authorList>
            <person name="Beletskiy A.V."/>
            <person name="Mardanov A.V."/>
            <person name="Ravin N.V."/>
        </authorList>
    </citation>
    <scope>NUCLEOTIDE SEQUENCE</scope>
    <source>
        <strain evidence="1">GKL-01</strain>
    </source>
</reference>